<evidence type="ECO:0000256" key="1">
    <source>
        <dbReference type="SAM" id="MobiDB-lite"/>
    </source>
</evidence>
<evidence type="ECO:0000313" key="3">
    <source>
        <dbReference type="Proteomes" id="UP000327013"/>
    </source>
</evidence>
<protein>
    <submittedName>
        <fullName evidence="2">Uncharacterized protein</fullName>
    </submittedName>
</protein>
<name>A0A5N6L3L7_9ROSI</name>
<reference evidence="2 3" key="1">
    <citation type="submission" date="2019-06" db="EMBL/GenBank/DDBJ databases">
        <title>A chromosomal-level reference genome of Carpinus fangiana (Coryloideae, Betulaceae).</title>
        <authorList>
            <person name="Yang X."/>
            <person name="Wang Z."/>
            <person name="Zhang L."/>
            <person name="Hao G."/>
            <person name="Liu J."/>
            <person name="Yang Y."/>
        </authorList>
    </citation>
    <scope>NUCLEOTIDE SEQUENCE [LARGE SCALE GENOMIC DNA]</scope>
    <source>
        <strain evidence="2">Cfa_2016G</strain>
        <tissue evidence="2">Leaf</tissue>
    </source>
</reference>
<dbReference type="Proteomes" id="UP000327013">
    <property type="component" value="Unassembled WGS sequence"/>
</dbReference>
<evidence type="ECO:0000313" key="2">
    <source>
        <dbReference type="EMBL" id="KAB8670399.1"/>
    </source>
</evidence>
<gene>
    <name evidence="2" type="ORF">FH972_026312</name>
</gene>
<organism evidence="2 3">
    <name type="scientific">Carpinus fangiana</name>
    <dbReference type="NCBI Taxonomy" id="176857"/>
    <lineage>
        <taxon>Eukaryota</taxon>
        <taxon>Viridiplantae</taxon>
        <taxon>Streptophyta</taxon>
        <taxon>Embryophyta</taxon>
        <taxon>Tracheophyta</taxon>
        <taxon>Spermatophyta</taxon>
        <taxon>Magnoliopsida</taxon>
        <taxon>eudicotyledons</taxon>
        <taxon>Gunneridae</taxon>
        <taxon>Pentapetalae</taxon>
        <taxon>rosids</taxon>
        <taxon>fabids</taxon>
        <taxon>Fagales</taxon>
        <taxon>Betulaceae</taxon>
        <taxon>Carpinus</taxon>
    </lineage>
</organism>
<feature type="compositionally biased region" description="Basic and acidic residues" evidence="1">
    <location>
        <begin position="101"/>
        <end position="110"/>
    </location>
</feature>
<dbReference type="AlphaFoldDB" id="A0A5N6L3L7"/>
<feature type="compositionally biased region" description="Basic and acidic residues" evidence="1">
    <location>
        <begin position="53"/>
        <end position="64"/>
    </location>
</feature>
<sequence>MTKTSRGKDGQNQARRAWPGLGCRGCWRVCTLQGAGQNWAQARRGTGHHSQARLRDPRTKRPNDGKQGSSRGLEARPEASGRKSCVSTFAETPAKAGGGRQPEHAPRSESDGSQQRRLLSGECTAGSTHDAVGQVHWQAIQVSRGICSVSTSALAGSFAPSPFWHGAGSLCILPHRFKVGCGGG</sequence>
<accession>A0A5N6L3L7</accession>
<feature type="region of interest" description="Disordered" evidence="1">
    <location>
        <begin position="41"/>
        <end position="117"/>
    </location>
</feature>
<dbReference type="EMBL" id="VIBQ01000084">
    <property type="protein sequence ID" value="KAB8670399.1"/>
    <property type="molecule type" value="Genomic_DNA"/>
</dbReference>
<comment type="caution">
    <text evidence="2">The sequence shown here is derived from an EMBL/GenBank/DDBJ whole genome shotgun (WGS) entry which is preliminary data.</text>
</comment>
<proteinExistence type="predicted"/>
<keyword evidence="3" id="KW-1185">Reference proteome</keyword>